<protein>
    <submittedName>
        <fullName evidence="1">Uncharacterized protein</fullName>
    </submittedName>
</protein>
<proteinExistence type="predicted"/>
<evidence type="ECO:0000313" key="1">
    <source>
        <dbReference type="EMBL" id="KAI4819169.1"/>
    </source>
</evidence>
<gene>
    <name evidence="1" type="ORF">KUCAC02_004438</name>
</gene>
<sequence>GKWETRAWRMETIEVVWTMWESHYCPPALLYLSRKHFEDSTSPAVLSCLGASAAFGLTSGLPAPVLHNSDRHTHKHTTPHHPGWMRDSRPCRQGTASDQWRGSLGAARSQISGRRHYNSFHLSSSKWKAGMPSAVARAESSLAECMSTLYPEGPPEWL</sequence>
<feature type="non-terminal residue" evidence="1">
    <location>
        <position position="158"/>
    </location>
</feature>
<feature type="non-terminal residue" evidence="1">
    <location>
        <position position="1"/>
    </location>
</feature>
<evidence type="ECO:0000313" key="2">
    <source>
        <dbReference type="Proteomes" id="UP001057452"/>
    </source>
</evidence>
<accession>A0ACB9WZ61</accession>
<name>A0ACB9WZ61_CHAAC</name>
<organism evidence="1 2">
    <name type="scientific">Chaenocephalus aceratus</name>
    <name type="common">Blackfin icefish</name>
    <name type="synonym">Chaenichthys aceratus</name>
    <dbReference type="NCBI Taxonomy" id="36190"/>
    <lineage>
        <taxon>Eukaryota</taxon>
        <taxon>Metazoa</taxon>
        <taxon>Chordata</taxon>
        <taxon>Craniata</taxon>
        <taxon>Vertebrata</taxon>
        <taxon>Euteleostomi</taxon>
        <taxon>Actinopterygii</taxon>
        <taxon>Neopterygii</taxon>
        <taxon>Teleostei</taxon>
        <taxon>Neoteleostei</taxon>
        <taxon>Acanthomorphata</taxon>
        <taxon>Eupercaria</taxon>
        <taxon>Perciformes</taxon>
        <taxon>Notothenioidei</taxon>
        <taxon>Channichthyidae</taxon>
        <taxon>Chaenocephalus</taxon>
    </lineage>
</organism>
<dbReference type="Proteomes" id="UP001057452">
    <property type="component" value="Chromosome 10"/>
</dbReference>
<comment type="caution">
    <text evidence="1">The sequence shown here is derived from an EMBL/GenBank/DDBJ whole genome shotgun (WGS) entry which is preliminary data.</text>
</comment>
<dbReference type="EMBL" id="CM043794">
    <property type="protein sequence ID" value="KAI4819169.1"/>
    <property type="molecule type" value="Genomic_DNA"/>
</dbReference>
<keyword evidence="2" id="KW-1185">Reference proteome</keyword>
<reference evidence="1" key="1">
    <citation type="submission" date="2022-05" db="EMBL/GenBank/DDBJ databases">
        <title>Chromosome-level genome of Chaenocephalus aceratus.</title>
        <authorList>
            <person name="Park H."/>
        </authorList>
    </citation>
    <scope>NUCLEOTIDE SEQUENCE</scope>
    <source>
        <strain evidence="1">KU_202001</strain>
    </source>
</reference>